<feature type="region of interest" description="Disordered" evidence="3">
    <location>
        <begin position="1"/>
        <end position="70"/>
    </location>
</feature>
<dbReference type="AlphaFoldDB" id="A0A9Q0LHW8"/>
<evidence type="ECO:0000259" key="4">
    <source>
        <dbReference type="PROSITE" id="PS50009"/>
    </source>
</evidence>
<dbReference type="Pfam" id="PF00617">
    <property type="entry name" value="RasGEF"/>
    <property type="match status" value="1"/>
</dbReference>
<proteinExistence type="predicted"/>
<evidence type="ECO:0000259" key="5">
    <source>
        <dbReference type="PROSITE" id="PS50212"/>
    </source>
</evidence>
<comment type="caution">
    <text evidence="6">The sequence shown here is derived from an EMBL/GenBank/DDBJ whole genome shotgun (WGS) entry which is preliminary data.</text>
</comment>
<name>A0A9Q0LHW8_ANAIG</name>
<dbReference type="InterPro" id="IPR023578">
    <property type="entry name" value="Ras_GEF_dom_sf"/>
</dbReference>
<sequence>MADSEINTSKTIKKNVNDSHEENELNSKSKEKKETDLQSTETKTETEKSEKRFSFNENSQSETPSISTDLIDENELKSSEWFGYAMREHPDILELRERTRPLSSIESFGRLLSSSKTESKDPLSRNNILKLVEHYLFNLGFKKTLHSLEEESECKFEKPILKDSQLHSLISVALSNIDTLWDLSLAEIHEEVDDPEVPFREQYIGLGVDDDDDDEFTYEDVSIWEEPPNSENNTLFIKDETKHIPIIRAGTLNKLVEELTTESTPNTPFINSFLFTYSSFISPYKLFLKLIQRFHVPKTPDLLLEDYGKKKQKIQLQTINIIKTWLELKFEDFNELMIYELTQFIDNVLANLGYKTQEKELRNLISKKQNQKEESKIEHFNENPPEPKVPKTIFSPKLSIFDIDEEEIARQLTIIDFEIFQKIQSSELLNKAWTNPKLKHRTPNVIQLIYRYNDLSKWVPNSILQSKKLKGRTKILGKFIKIAENLKSLNNYHSFMAIMAGIQHPKITNTKALWEDLPKKLTESYPELLKIISNESDFQNYRMIISNVQPPCIPYIGFYLDQITSIEDLEHDFVENHLINFDKRNQIYLIFRELQKFQKKSYNLQPVLQIAQILKKLQQVSVQEVDDSIVTIGGQQENTNTN</sequence>
<dbReference type="PROSITE" id="PS50009">
    <property type="entry name" value="RASGEF_CAT"/>
    <property type="match status" value="1"/>
</dbReference>
<keyword evidence="1 2" id="KW-0344">Guanine-nucleotide releasing factor</keyword>
<dbReference type="Gene3D" id="1.10.840.10">
    <property type="entry name" value="Ras guanine-nucleotide exchange factors catalytic domain"/>
    <property type="match status" value="1"/>
</dbReference>
<feature type="domain" description="Ras-GEF" evidence="4">
    <location>
        <begin position="404"/>
        <end position="631"/>
    </location>
</feature>
<dbReference type="InterPro" id="IPR000651">
    <property type="entry name" value="Ras-like_Gua-exchang_fac_N"/>
</dbReference>
<dbReference type="Pfam" id="PF00618">
    <property type="entry name" value="RasGEF_N"/>
    <property type="match status" value="1"/>
</dbReference>
<dbReference type="InterPro" id="IPR008937">
    <property type="entry name" value="Ras-like_GEF"/>
</dbReference>
<keyword evidence="7" id="KW-1185">Reference proteome</keyword>
<dbReference type="SMART" id="SM00229">
    <property type="entry name" value="RasGEFN"/>
    <property type="match status" value="1"/>
</dbReference>
<dbReference type="PANTHER" id="PTHR23113:SF366">
    <property type="entry name" value="RAS GUANINE NUCLEOTIDE EXCHANGE FACTOR R"/>
    <property type="match status" value="1"/>
</dbReference>
<evidence type="ECO:0000256" key="1">
    <source>
        <dbReference type="ARBA" id="ARBA00022658"/>
    </source>
</evidence>
<dbReference type="InterPro" id="IPR036964">
    <property type="entry name" value="RASGEF_cat_dom_sf"/>
</dbReference>
<dbReference type="SMART" id="SM00147">
    <property type="entry name" value="RasGEF"/>
    <property type="match status" value="1"/>
</dbReference>
<feature type="domain" description="N-terminal Ras-GEF" evidence="5">
    <location>
        <begin position="243"/>
        <end position="369"/>
    </location>
</feature>
<dbReference type="SUPFAM" id="SSF48366">
    <property type="entry name" value="Ras GEF"/>
    <property type="match status" value="1"/>
</dbReference>
<dbReference type="InterPro" id="IPR006594">
    <property type="entry name" value="LisH"/>
</dbReference>
<dbReference type="OrthoDB" id="546434at2759"/>
<dbReference type="GO" id="GO:0005085">
    <property type="term" value="F:guanyl-nucleotide exchange factor activity"/>
    <property type="evidence" value="ECO:0007669"/>
    <property type="project" value="UniProtKB-KW"/>
</dbReference>
<organism evidence="6 7">
    <name type="scientific">Anaeramoeba ignava</name>
    <name type="common">Anaerobic marine amoeba</name>
    <dbReference type="NCBI Taxonomy" id="1746090"/>
    <lineage>
        <taxon>Eukaryota</taxon>
        <taxon>Metamonada</taxon>
        <taxon>Anaeramoebidae</taxon>
        <taxon>Anaeramoeba</taxon>
    </lineage>
</organism>
<evidence type="ECO:0000256" key="2">
    <source>
        <dbReference type="PROSITE-ProRule" id="PRU00168"/>
    </source>
</evidence>
<dbReference type="GO" id="GO:0007265">
    <property type="term" value="P:Ras protein signal transduction"/>
    <property type="evidence" value="ECO:0007669"/>
    <property type="project" value="TreeGrafter"/>
</dbReference>
<dbReference type="CDD" id="cd06224">
    <property type="entry name" value="REM"/>
    <property type="match status" value="1"/>
</dbReference>
<gene>
    <name evidence="6" type="ORF">M0811_10142</name>
</gene>
<reference evidence="6" key="1">
    <citation type="submission" date="2022-10" db="EMBL/GenBank/DDBJ databases">
        <title>Novel sulphate-reducing endosymbionts in the free-living metamonad Anaeramoeba.</title>
        <authorList>
            <person name="Jerlstrom-Hultqvist J."/>
            <person name="Cepicka I."/>
            <person name="Gallot-Lavallee L."/>
            <person name="Salas-Leiva D."/>
            <person name="Curtis B.A."/>
            <person name="Zahonova K."/>
            <person name="Pipaliya S."/>
            <person name="Dacks J."/>
            <person name="Roger A.J."/>
        </authorList>
    </citation>
    <scope>NUCLEOTIDE SEQUENCE</scope>
    <source>
        <strain evidence="6">BMAN</strain>
    </source>
</reference>
<evidence type="ECO:0000313" key="6">
    <source>
        <dbReference type="EMBL" id="KAJ5071510.1"/>
    </source>
</evidence>
<dbReference type="GO" id="GO:0005886">
    <property type="term" value="C:plasma membrane"/>
    <property type="evidence" value="ECO:0007669"/>
    <property type="project" value="TreeGrafter"/>
</dbReference>
<evidence type="ECO:0000313" key="7">
    <source>
        <dbReference type="Proteomes" id="UP001149090"/>
    </source>
</evidence>
<dbReference type="Gene3D" id="1.20.870.10">
    <property type="entry name" value="Son of sevenless (SoS) protein Chain: S domain 1"/>
    <property type="match status" value="1"/>
</dbReference>
<dbReference type="EMBL" id="JAPDFW010000087">
    <property type="protein sequence ID" value="KAJ5071510.1"/>
    <property type="molecule type" value="Genomic_DNA"/>
</dbReference>
<dbReference type="CDD" id="cd00155">
    <property type="entry name" value="RasGEF"/>
    <property type="match status" value="1"/>
</dbReference>
<dbReference type="PANTHER" id="PTHR23113">
    <property type="entry name" value="GUANINE NUCLEOTIDE EXCHANGE FACTOR"/>
    <property type="match status" value="1"/>
</dbReference>
<dbReference type="PROSITE" id="PS50212">
    <property type="entry name" value="RASGEF_NTER"/>
    <property type="match status" value="1"/>
</dbReference>
<feature type="compositionally biased region" description="Polar residues" evidence="3">
    <location>
        <begin position="1"/>
        <end position="10"/>
    </location>
</feature>
<feature type="compositionally biased region" description="Polar residues" evidence="3">
    <location>
        <begin position="55"/>
        <end position="68"/>
    </location>
</feature>
<dbReference type="Proteomes" id="UP001149090">
    <property type="component" value="Unassembled WGS sequence"/>
</dbReference>
<dbReference type="InterPro" id="IPR001895">
    <property type="entry name" value="RASGEF_cat_dom"/>
</dbReference>
<accession>A0A9Q0LHW8</accession>
<protein>
    <submittedName>
        <fullName evidence="6">Ras guanine nucleotide exchange factor i-related</fullName>
    </submittedName>
</protein>
<dbReference type="PROSITE" id="PS50896">
    <property type="entry name" value="LISH"/>
    <property type="match status" value="1"/>
</dbReference>
<evidence type="ECO:0000256" key="3">
    <source>
        <dbReference type="SAM" id="MobiDB-lite"/>
    </source>
</evidence>
<feature type="compositionally biased region" description="Basic and acidic residues" evidence="3">
    <location>
        <begin position="15"/>
        <end position="54"/>
    </location>
</feature>